<proteinExistence type="predicted"/>
<dbReference type="AlphaFoldDB" id="A0A7R9GIV5"/>
<accession>A0A7R9GIV5</accession>
<dbReference type="EMBL" id="OA886448">
    <property type="protein sequence ID" value="CAD7282850.1"/>
    <property type="molecule type" value="Genomic_DNA"/>
</dbReference>
<evidence type="ECO:0000313" key="2">
    <source>
        <dbReference type="EMBL" id="CAD7282850.1"/>
    </source>
</evidence>
<reference evidence="2" key="1">
    <citation type="submission" date="2020-11" db="EMBL/GenBank/DDBJ databases">
        <authorList>
            <person name="Tran Van P."/>
        </authorList>
    </citation>
    <scope>NUCLEOTIDE SEQUENCE</scope>
</reference>
<dbReference type="EMBL" id="CAJPEX010004411">
    <property type="protein sequence ID" value="CAG0923002.1"/>
    <property type="molecule type" value="Genomic_DNA"/>
</dbReference>
<keyword evidence="3" id="KW-1185">Reference proteome</keyword>
<sequence>MTGTPSFFGSSSTFSSSSGSSSNNNNSFKLSGSSRSLHVRGDANQNLFPTTAKSRGRSFLFRPGSSATLPPGSSLAGMTSASTLSTSTTTAAAGGVTHMPNPEKFGIVADALVSGLGACVSFAEGEIARLREALDDANKDVETPGGGTHEVIKGKGTDNTYLILSVFVVVMRHAKVALNCKLASAVHPGSESRDNE</sequence>
<evidence type="ECO:0000256" key="1">
    <source>
        <dbReference type="SAM" id="MobiDB-lite"/>
    </source>
</evidence>
<protein>
    <submittedName>
        <fullName evidence="2">Uncharacterized protein</fullName>
    </submittedName>
</protein>
<organism evidence="2">
    <name type="scientific">Notodromas monacha</name>
    <dbReference type="NCBI Taxonomy" id="399045"/>
    <lineage>
        <taxon>Eukaryota</taxon>
        <taxon>Metazoa</taxon>
        <taxon>Ecdysozoa</taxon>
        <taxon>Arthropoda</taxon>
        <taxon>Crustacea</taxon>
        <taxon>Oligostraca</taxon>
        <taxon>Ostracoda</taxon>
        <taxon>Podocopa</taxon>
        <taxon>Podocopida</taxon>
        <taxon>Cypridocopina</taxon>
        <taxon>Cypridoidea</taxon>
        <taxon>Cyprididae</taxon>
        <taxon>Notodromas</taxon>
    </lineage>
</organism>
<name>A0A7R9GIV5_9CRUS</name>
<dbReference type="Proteomes" id="UP000678499">
    <property type="component" value="Unassembled WGS sequence"/>
</dbReference>
<evidence type="ECO:0000313" key="3">
    <source>
        <dbReference type="Proteomes" id="UP000678499"/>
    </source>
</evidence>
<feature type="region of interest" description="Disordered" evidence="1">
    <location>
        <begin position="1"/>
        <end position="34"/>
    </location>
</feature>
<gene>
    <name evidence="2" type="ORF">NMOB1V02_LOCUS10468</name>
</gene>